<organism evidence="4 5">
    <name type="scientific">Ensifer adhaerens</name>
    <name type="common">Sinorhizobium morelense</name>
    <dbReference type="NCBI Taxonomy" id="106592"/>
    <lineage>
        <taxon>Bacteria</taxon>
        <taxon>Pseudomonadati</taxon>
        <taxon>Pseudomonadota</taxon>
        <taxon>Alphaproteobacteria</taxon>
        <taxon>Hyphomicrobiales</taxon>
        <taxon>Rhizobiaceae</taxon>
        <taxon>Sinorhizobium/Ensifer group</taxon>
        <taxon>Ensifer</taxon>
    </lineage>
</organism>
<evidence type="ECO:0000256" key="2">
    <source>
        <dbReference type="ARBA" id="ARBA00023315"/>
    </source>
</evidence>
<sequence>MTRLRTPEPQQAEILTALCLRSKAVWGYGEAFSVACRPALTVTEDDWKQSDIQVAVQDDNIVGMVQVMYHGEVAELDKLFVDPAALGGGIGRRLFDWSVDTALRKGAKVLTIDADPGAADFYRRLGAIDDGVTASTVIPGRFLPKLKLDLASVRSA</sequence>
<dbReference type="Proteomes" id="UP000037425">
    <property type="component" value="Unassembled WGS sequence"/>
</dbReference>
<dbReference type="PANTHER" id="PTHR43877:SF2">
    <property type="entry name" value="AMINOALKYLPHOSPHONATE N-ACETYLTRANSFERASE-RELATED"/>
    <property type="match status" value="1"/>
</dbReference>
<evidence type="ECO:0000313" key="4">
    <source>
        <dbReference type="EMBL" id="KOF16773.1"/>
    </source>
</evidence>
<gene>
    <name evidence="4" type="ORF">AC244_21170</name>
</gene>
<keyword evidence="2" id="KW-0012">Acyltransferase</keyword>
<dbReference type="AlphaFoldDB" id="A0A0L8BQB3"/>
<proteinExistence type="predicted"/>
<dbReference type="SUPFAM" id="SSF55729">
    <property type="entry name" value="Acyl-CoA N-acyltransferases (Nat)"/>
    <property type="match status" value="1"/>
</dbReference>
<dbReference type="EMBL" id="LGAP01000015">
    <property type="protein sequence ID" value="KOF16773.1"/>
    <property type="molecule type" value="Genomic_DNA"/>
</dbReference>
<feature type="domain" description="N-acetyltransferase" evidence="3">
    <location>
        <begin position="2"/>
        <end position="149"/>
    </location>
</feature>
<dbReference type="InterPro" id="IPR000182">
    <property type="entry name" value="GNAT_dom"/>
</dbReference>
<reference evidence="5" key="1">
    <citation type="submission" date="2015-07" db="EMBL/GenBank/DDBJ databases">
        <title>Whole genome sequence of an Ensifer adhaerens strain isolated from a cave pool in the Wind Cave National Park.</title>
        <authorList>
            <person name="Eng W.W.H."/>
            <person name="Gan H.M."/>
            <person name="Barton H.A."/>
            <person name="Savka M.A."/>
        </authorList>
    </citation>
    <scope>NUCLEOTIDE SEQUENCE [LARGE SCALE GENOMIC DNA]</scope>
    <source>
        <strain evidence="5">SD006</strain>
    </source>
</reference>
<evidence type="ECO:0000256" key="1">
    <source>
        <dbReference type="ARBA" id="ARBA00022679"/>
    </source>
</evidence>
<evidence type="ECO:0000313" key="5">
    <source>
        <dbReference type="Proteomes" id="UP000037425"/>
    </source>
</evidence>
<dbReference type="PROSITE" id="PS51186">
    <property type="entry name" value="GNAT"/>
    <property type="match status" value="1"/>
</dbReference>
<dbReference type="InterPro" id="IPR050832">
    <property type="entry name" value="Bact_Acetyltransf"/>
</dbReference>
<evidence type="ECO:0000259" key="3">
    <source>
        <dbReference type="PROSITE" id="PS51186"/>
    </source>
</evidence>
<dbReference type="CDD" id="cd04301">
    <property type="entry name" value="NAT_SF"/>
    <property type="match status" value="1"/>
</dbReference>
<dbReference type="PATRIC" id="fig|106592.7.peg.2075"/>
<name>A0A0L8BQB3_ENSAD</name>
<dbReference type="PANTHER" id="PTHR43877">
    <property type="entry name" value="AMINOALKYLPHOSPHONATE N-ACETYLTRANSFERASE-RELATED-RELATED"/>
    <property type="match status" value="1"/>
</dbReference>
<dbReference type="GO" id="GO:0016747">
    <property type="term" value="F:acyltransferase activity, transferring groups other than amino-acyl groups"/>
    <property type="evidence" value="ECO:0007669"/>
    <property type="project" value="InterPro"/>
</dbReference>
<dbReference type="Gene3D" id="3.40.630.30">
    <property type="match status" value="1"/>
</dbReference>
<dbReference type="InterPro" id="IPR016181">
    <property type="entry name" value="Acyl_CoA_acyltransferase"/>
</dbReference>
<protein>
    <recommendedName>
        <fullName evidence="3">N-acetyltransferase domain-containing protein</fullName>
    </recommendedName>
</protein>
<comment type="caution">
    <text evidence="4">The sequence shown here is derived from an EMBL/GenBank/DDBJ whole genome shotgun (WGS) entry which is preliminary data.</text>
</comment>
<dbReference type="Pfam" id="PF00583">
    <property type="entry name" value="Acetyltransf_1"/>
    <property type="match status" value="1"/>
</dbReference>
<accession>A0A0L8BQB3</accession>
<keyword evidence="1" id="KW-0808">Transferase</keyword>
<dbReference type="OrthoDB" id="9805924at2"/>
<dbReference type="RefSeq" id="WP_053250773.1">
    <property type="nucleotide sequence ID" value="NZ_LGAP01000015.1"/>
</dbReference>